<proteinExistence type="predicted"/>
<reference evidence="1 2" key="1">
    <citation type="submission" date="2020-09" db="EMBL/GenBank/DDBJ databases">
        <title>Pseudoxanthomonas sp. CAU 1598 isolated from sand of Yaerae Beach.</title>
        <authorList>
            <person name="Kim W."/>
        </authorList>
    </citation>
    <scope>NUCLEOTIDE SEQUENCE [LARGE SCALE GENOMIC DNA]</scope>
    <source>
        <strain evidence="1 2">CAU 1598</strain>
    </source>
</reference>
<organism evidence="1 2">
    <name type="scientific">Pseudomarimonas arenosa</name>
    <dbReference type="NCBI Taxonomy" id="2774145"/>
    <lineage>
        <taxon>Bacteria</taxon>
        <taxon>Pseudomonadati</taxon>
        <taxon>Pseudomonadota</taxon>
        <taxon>Gammaproteobacteria</taxon>
        <taxon>Lysobacterales</taxon>
        <taxon>Lysobacteraceae</taxon>
        <taxon>Pseudomarimonas</taxon>
    </lineage>
</organism>
<evidence type="ECO:0000313" key="2">
    <source>
        <dbReference type="Proteomes" id="UP000613768"/>
    </source>
</evidence>
<accession>A0AAW3ZQM0</accession>
<dbReference type="EMBL" id="JACYTR010000044">
    <property type="protein sequence ID" value="MBD8527215.1"/>
    <property type="molecule type" value="Genomic_DNA"/>
</dbReference>
<dbReference type="AlphaFoldDB" id="A0AAW3ZQM0"/>
<evidence type="ECO:0000313" key="1">
    <source>
        <dbReference type="EMBL" id="MBD8527215.1"/>
    </source>
</evidence>
<protein>
    <submittedName>
        <fullName evidence="1">DUF1232 domain-containing protein</fullName>
    </submittedName>
</protein>
<name>A0AAW3ZQM0_9GAMM</name>
<dbReference type="RefSeq" id="WP_192030637.1">
    <property type="nucleotide sequence ID" value="NZ_JACYTR010000044.1"/>
</dbReference>
<sequence length="183" mass="21111">MSFDIHVSMNEQALAPFRSAWAGAAASTVAMPQADLLQAAREHCQAVDRSRLPQFLQAHLDSFGEVIELLDHPQWANPAMRHALNAALGYFIDDDDLIPDQSSQFGLLDDAIVLELALADHNHEWQAWREYRRFLRDYPQFAALDRDGWMDMREQELKLALRHRRRLRQGYAPQAELTTFRVN</sequence>
<gene>
    <name evidence="1" type="ORF">IFO71_15840</name>
</gene>
<dbReference type="Proteomes" id="UP000613768">
    <property type="component" value="Unassembled WGS sequence"/>
</dbReference>
<keyword evidence="2" id="KW-1185">Reference proteome</keyword>
<comment type="caution">
    <text evidence="1">The sequence shown here is derived from an EMBL/GenBank/DDBJ whole genome shotgun (WGS) entry which is preliminary data.</text>
</comment>